<dbReference type="EMBL" id="CP107006">
    <property type="protein sequence ID" value="UYQ94001.1"/>
    <property type="molecule type" value="Genomic_DNA"/>
</dbReference>
<accession>A0ABY6J6S9</accession>
<dbReference type="InterPro" id="IPR050463">
    <property type="entry name" value="Gfo/Idh/MocA_oxidrdct_glycsds"/>
</dbReference>
<organism evidence="2 3">
    <name type="scientific">Chitinophaga horti</name>
    <dbReference type="NCBI Taxonomy" id="2920382"/>
    <lineage>
        <taxon>Bacteria</taxon>
        <taxon>Pseudomonadati</taxon>
        <taxon>Bacteroidota</taxon>
        <taxon>Chitinophagia</taxon>
        <taxon>Chitinophagales</taxon>
        <taxon>Chitinophagaceae</taxon>
        <taxon>Chitinophaga</taxon>
    </lineage>
</organism>
<dbReference type="SUPFAM" id="SSF55347">
    <property type="entry name" value="Glyceraldehyde-3-phosphate dehydrogenase-like, C-terminal domain"/>
    <property type="match status" value="1"/>
</dbReference>
<dbReference type="Pfam" id="PF01408">
    <property type="entry name" value="GFO_IDH_MocA"/>
    <property type="match status" value="1"/>
</dbReference>
<dbReference type="Gene3D" id="3.40.50.720">
    <property type="entry name" value="NAD(P)-binding Rossmann-like Domain"/>
    <property type="match status" value="1"/>
</dbReference>
<proteinExistence type="predicted"/>
<keyword evidence="3" id="KW-1185">Reference proteome</keyword>
<sequence>MTHSTKSRRAFLKQSVLGGAGVAISAMGLPASSYARIMGSNDRVNVGVVGFSDRFREALMPTFLANRQELNFDIIGVSDIWNRRRDEGKKVLSGKLGHDVTAYANNDELYRNKDIDAVIIATADFQHAYHTIEAVTANCDVYCEKPFAETMGDARAALKAVKASKKIFQVGTQRRSGPGYHAAAKFIKEGKFGNITMVEMTWNVNQPGRWRRPALVKDIRESDVDWKRFLVNRPKDNWDPRKYLEYRLFWPYSSGIFGQWMTHQIDTVHWFSGLKHPRSAVANGGIYQWKDGRTNPDTLTAVFDYGPANDPNNGFQVMYSSRFHNSAGGTKELYFSNGGMIDMSTNKISPTGGMTENEGKAMGLHANLLPAMSLDGEAAATSANTGGDPLTYSHMRNWMQCVRDRKETNAPIEAAYSHSIALIMGNAAYRTGMKATFDEAKQDVMVGGKVFTL</sequence>
<gene>
    <name evidence="2" type="ORF">MKQ68_02700</name>
</gene>
<dbReference type="InterPro" id="IPR000683">
    <property type="entry name" value="Gfo/Idh/MocA-like_OxRdtase_N"/>
</dbReference>
<dbReference type="PANTHER" id="PTHR43818">
    <property type="entry name" value="BCDNA.GH03377"/>
    <property type="match status" value="1"/>
</dbReference>
<dbReference type="SUPFAM" id="SSF51735">
    <property type="entry name" value="NAD(P)-binding Rossmann-fold domains"/>
    <property type="match status" value="1"/>
</dbReference>
<dbReference type="Gene3D" id="3.30.360.10">
    <property type="entry name" value="Dihydrodipicolinate Reductase, domain 2"/>
    <property type="match status" value="1"/>
</dbReference>
<protein>
    <submittedName>
        <fullName evidence="2">Gfo/Idh/MocA family oxidoreductase</fullName>
    </submittedName>
</protein>
<dbReference type="InterPro" id="IPR006311">
    <property type="entry name" value="TAT_signal"/>
</dbReference>
<dbReference type="PANTHER" id="PTHR43818:SF5">
    <property type="entry name" value="OXIDOREDUCTASE FAMILY PROTEIN"/>
    <property type="match status" value="1"/>
</dbReference>
<name>A0ABY6J6S9_9BACT</name>
<feature type="domain" description="Gfo/Idh/MocA-like oxidoreductase N-terminal" evidence="1">
    <location>
        <begin position="44"/>
        <end position="171"/>
    </location>
</feature>
<evidence type="ECO:0000313" key="2">
    <source>
        <dbReference type="EMBL" id="UYQ94001.1"/>
    </source>
</evidence>
<reference evidence="2" key="1">
    <citation type="submission" date="2022-10" db="EMBL/GenBank/DDBJ databases">
        <title>Chitinophaga sp. nov., isolated from soil.</title>
        <authorList>
            <person name="Jeon C.O."/>
        </authorList>
    </citation>
    <scope>NUCLEOTIDE SEQUENCE</scope>
    <source>
        <strain evidence="2">R8</strain>
    </source>
</reference>
<evidence type="ECO:0000313" key="3">
    <source>
        <dbReference type="Proteomes" id="UP001162741"/>
    </source>
</evidence>
<dbReference type="RefSeq" id="WP_264281969.1">
    <property type="nucleotide sequence ID" value="NZ_CP107006.1"/>
</dbReference>
<evidence type="ECO:0000259" key="1">
    <source>
        <dbReference type="Pfam" id="PF01408"/>
    </source>
</evidence>
<dbReference type="Proteomes" id="UP001162741">
    <property type="component" value="Chromosome"/>
</dbReference>
<dbReference type="PROSITE" id="PS51318">
    <property type="entry name" value="TAT"/>
    <property type="match status" value="1"/>
</dbReference>
<dbReference type="InterPro" id="IPR036291">
    <property type="entry name" value="NAD(P)-bd_dom_sf"/>
</dbReference>